<accession>A0AAD6T598</accession>
<evidence type="ECO:0000313" key="3">
    <source>
        <dbReference type="Proteomes" id="UP001218188"/>
    </source>
</evidence>
<proteinExistence type="predicted"/>
<dbReference type="EMBL" id="JARJCM010000028">
    <property type="protein sequence ID" value="KAJ7039086.1"/>
    <property type="molecule type" value="Genomic_DNA"/>
</dbReference>
<keyword evidence="3" id="KW-1185">Reference proteome</keyword>
<gene>
    <name evidence="2" type="ORF">C8F04DRAFT_1179059</name>
</gene>
<dbReference type="Proteomes" id="UP001218188">
    <property type="component" value="Unassembled WGS sequence"/>
</dbReference>
<feature type="compositionally biased region" description="Basic and acidic residues" evidence="1">
    <location>
        <begin position="84"/>
        <end position="100"/>
    </location>
</feature>
<feature type="region of interest" description="Disordered" evidence="1">
    <location>
        <begin position="79"/>
        <end position="100"/>
    </location>
</feature>
<evidence type="ECO:0000313" key="2">
    <source>
        <dbReference type="EMBL" id="KAJ7039086.1"/>
    </source>
</evidence>
<evidence type="ECO:0000256" key="1">
    <source>
        <dbReference type="SAM" id="MobiDB-lite"/>
    </source>
</evidence>
<comment type="caution">
    <text evidence="2">The sequence shown here is derived from an EMBL/GenBank/DDBJ whole genome shotgun (WGS) entry which is preliminary data.</text>
</comment>
<reference evidence="2" key="1">
    <citation type="submission" date="2023-03" db="EMBL/GenBank/DDBJ databases">
        <title>Massive genome expansion in bonnet fungi (Mycena s.s.) driven by repeated elements and novel gene families across ecological guilds.</title>
        <authorList>
            <consortium name="Lawrence Berkeley National Laboratory"/>
            <person name="Harder C.B."/>
            <person name="Miyauchi S."/>
            <person name="Viragh M."/>
            <person name="Kuo A."/>
            <person name="Thoen E."/>
            <person name="Andreopoulos B."/>
            <person name="Lu D."/>
            <person name="Skrede I."/>
            <person name="Drula E."/>
            <person name="Henrissat B."/>
            <person name="Morin E."/>
            <person name="Kohler A."/>
            <person name="Barry K."/>
            <person name="LaButti K."/>
            <person name="Morin E."/>
            <person name="Salamov A."/>
            <person name="Lipzen A."/>
            <person name="Mereny Z."/>
            <person name="Hegedus B."/>
            <person name="Baldrian P."/>
            <person name="Stursova M."/>
            <person name="Weitz H."/>
            <person name="Taylor A."/>
            <person name="Grigoriev I.V."/>
            <person name="Nagy L.G."/>
            <person name="Martin F."/>
            <person name="Kauserud H."/>
        </authorList>
    </citation>
    <scope>NUCLEOTIDE SEQUENCE</scope>
    <source>
        <strain evidence="2">CBHHK200</strain>
    </source>
</reference>
<sequence>MIGVGFEPAGWFRGAVQVSLAERQQGIPDVAEPRMRAGRRAGDTRVPGAAEPARTAAMKLLKETYISWGAEVVLITSNMGGNRGARESGDKLERETLLGY</sequence>
<protein>
    <submittedName>
        <fullName evidence="2">Uncharacterized protein</fullName>
    </submittedName>
</protein>
<feature type="compositionally biased region" description="Basic and acidic residues" evidence="1">
    <location>
        <begin position="31"/>
        <end position="43"/>
    </location>
</feature>
<feature type="region of interest" description="Disordered" evidence="1">
    <location>
        <begin position="27"/>
        <end position="50"/>
    </location>
</feature>
<name>A0AAD6T598_9AGAR</name>
<dbReference type="AlphaFoldDB" id="A0AAD6T598"/>
<organism evidence="2 3">
    <name type="scientific">Mycena alexandri</name>
    <dbReference type="NCBI Taxonomy" id="1745969"/>
    <lineage>
        <taxon>Eukaryota</taxon>
        <taxon>Fungi</taxon>
        <taxon>Dikarya</taxon>
        <taxon>Basidiomycota</taxon>
        <taxon>Agaricomycotina</taxon>
        <taxon>Agaricomycetes</taxon>
        <taxon>Agaricomycetidae</taxon>
        <taxon>Agaricales</taxon>
        <taxon>Marasmiineae</taxon>
        <taxon>Mycenaceae</taxon>
        <taxon>Mycena</taxon>
    </lineage>
</organism>